<sequence length="301" mass="33923">MSASSVTDAATIIILREAARGFEVFMVRRHSKSQFMANRYVYPGGKLDAADSTEVAARHVEGLTPKQARERLAEEVDPSTALGLFLAGIRETFEEAGILLARRAGEDDLIDLTSDEEVAERFRVYRKQLMEGDISLSEVAERESLVFPLDRLGYFAHWITPYVEPRRFDARFFVAIAPDSQRPLHDKRETTASAWIRPADAVAQNQAGEFMLAPPTLRTLQQLAEFESAEAAFEWALDHDPPTILPHMEQRDEHIWLFLPGDDEFPADDAEYAMAEPVDDGVTRMVAENVGLWRVVPQNHP</sequence>
<accession>A0A5B8Y4A3</accession>
<keyword evidence="4 8" id="KW-0378">Hydrolase</keyword>
<name>A0A4Y6PT94_PERCE</name>
<accession>A0A4Y6PT94</accession>
<dbReference type="PANTHER" id="PTHR12318:SF0">
    <property type="entry name" value="ACYL-COENZYME A DIPHOSPHATASE NUDT19"/>
    <property type="match status" value="1"/>
</dbReference>
<dbReference type="RefSeq" id="WP_141198034.1">
    <property type="nucleotide sequence ID" value="NZ_CP041186.1"/>
</dbReference>
<evidence type="ECO:0000313" key="8">
    <source>
        <dbReference type="EMBL" id="QDG51554.1"/>
    </source>
</evidence>
<organism evidence="8 9">
    <name type="scientific">Persicimonas caeni</name>
    <dbReference type="NCBI Taxonomy" id="2292766"/>
    <lineage>
        <taxon>Bacteria</taxon>
        <taxon>Deltaproteobacteria</taxon>
        <taxon>Bradymonadales</taxon>
        <taxon>Bradymonadaceae</taxon>
        <taxon>Persicimonas</taxon>
    </lineage>
</organism>
<evidence type="ECO:0000256" key="5">
    <source>
        <dbReference type="ARBA" id="ARBA00022842"/>
    </source>
</evidence>
<reference evidence="8 9" key="1">
    <citation type="submission" date="2019-06" db="EMBL/GenBank/DDBJ databases">
        <title>Persicimonas caeni gen. nov., sp. nov., a predatory bacterium isolated from solar saltern.</title>
        <authorList>
            <person name="Wang S."/>
        </authorList>
    </citation>
    <scope>NUCLEOTIDE SEQUENCE [LARGE SCALE GENOMIC DNA]</scope>
    <source>
        <strain evidence="8 9">YN101</strain>
    </source>
</reference>
<keyword evidence="6" id="KW-0464">Manganese</keyword>
<feature type="domain" description="Nudix hydrolase" evidence="7">
    <location>
        <begin position="5"/>
        <end position="218"/>
    </location>
</feature>
<dbReference type="GO" id="GO:0016818">
    <property type="term" value="F:hydrolase activity, acting on acid anhydrides, in phosphorus-containing anhydrides"/>
    <property type="evidence" value="ECO:0007669"/>
    <property type="project" value="InterPro"/>
</dbReference>
<dbReference type="Proteomes" id="UP000315995">
    <property type="component" value="Chromosome"/>
</dbReference>
<keyword evidence="3" id="KW-0479">Metal-binding</keyword>
<dbReference type="CDD" id="cd18870">
    <property type="entry name" value="NUDIX_AcylCoAdiphos_Nudt19"/>
    <property type="match status" value="1"/>
</dbReference>
<gene>
    <name evidence="8" type="ORF">FIV42_12600</name>
</gene>
<dbReference type="GO" id="GO:0046872">
    <property type="term" value="F:metal ion binding"/>
    <property type="evidence" value="ECO:0007669"/>
    <property type="project" value="UniProtKB-KW"/>
</dbReference>
<evidence type="ECO:0000256" key="4">
    <source>
        <dbReference type="ARBA" id="ARBA00022801"/>
    </source>
</evidence>
<dbReference type="PROSITE" id="PS51462">
    <property type="entry name" value="NUDIX"/>
    <property type="match status" value="1"/>
</dbReference>
<comment type="cofactor">
    <cofactor evidence="1">
        <name>Mn(2+)</name>
        <dbReference type="ChEBI" id="CHEBI:29035"/>
    </cofactor>
</comment>
<dbReference type="EMBL" id="CP041186">
    <property type="protein sequence ID" value="QDG51554.1"/>
    <property type="molecule type" value="Genomic_DNA"/>
</dbReference>
<dbReference type="InterPro" id="IPR015797">
    <property type="entry name" value="NUDIX_hydrolase-like_dom_sf"/>
</dbReference>
<dbReference type="Gene3D" id="3.90.79.10">
    <property type="entry name" value="Nucleoside Triphosphate Pyrophosphohydrolase"/>
    <property type="match status" value="1"/>
</dbReference>
<dbReference type="OrthoDB" id="9788263at2"/>
<protein>
    <submittedName>
        <fullName evidence="8">NUDIX hydrolase</fullName>
    </submittedName>
</protein>
<evidence type="ECO:0000256" key="2">
    <source>
        <dbReference type="ARBA" id="ARBA00001946"/>
    </source>
</evidence>
<dbReference type="AlphaFoldDB" id="A0A4Y6PT94"/>
<comment type="cofactor">
    <cofactor evidence="2">
        <name>Mg(2+)</name>
        <dbReference type="ChEBI" id="CHEBI:18420"/>
    </cofactor>
</comment>
<dbReference type="InterPro" id="IPR039121">
    <property type="entry name" value="NUDT19"/>
</dbReference>
<proteinExistence type="predicted"/>
<evidence type="ECO:0000256" key="1">
    <source>
        <dbReference type="ARBA" id="ARBA00001936"/>
    </source>
</evidence>
<dbReference type="InterPro" id="IPR000086">
    <property type="entry name" value="NUDIX_hydrolase_dom"/>
</dbReference>
<evidence type="ECO:0000256" key="3">
    <source>
        <dbReference type="ARBA" id="ARBA00022723"/>
    </source>
</evidence>
<dbReference type="PANTHER" id="PTHR12318">
    <property type="entry name" value="TESTOSTERONE-REGULATED PROTEIN RP2"/>
    <property type="match status" value="1"/>
</dbReference>
<dbReference type="SUPFAM" id="SSF55811">
    <property type="entry name" value="Nudix"/>
    <property type="match status" value="1"/>
</dbReference>
<keyword evidence="9" id="KW-1185">Reference proteome</keyword>
<evidence type="ECO:0000256" key="6">
    <source>
        <dbReference type="ARBA" id="ARBA00023211"/>
    </source>
</evidence>
<evidence type="ECO:0000259" key="7">
    <source>
        <dbReference type="PROSITE" id="PS51462"/>
    </source>
</evidence>
<evidence type="ECO:0000313" key="9">
    <source>
        <dbReference type="Proteomes" id="UP000315995"/>
    </source>
</evidence>
<keyword evidence="5" id="KW-0460">Magnesium</keyword>